<keyword evidence="6" id="KW-1185">Reference proteome</keyword>
<evidence type="ECO:0000313" key="7">
    <source>
        <dbReference type="WBParaSite" id="HCON_00061160-00001"/>
    </source>
</evidence>
<dbReference type="WBParaSite" id="HCON_00061160-00001">
    <property type="protein sequence ID" value="HCON_00061160-00001"/>
    <property type="gene ID" value="HCON_00061160"/>
</dbReference>
<feature type="signal peptide" evidence="5">
    <location>
        <begin position="1"/>
        <end position="17"/>
    </location>
</feature>
<dbReference type="Pfam" id="PF01060">
    <property type="entry name" value="TTR-52"/>
    <property type="match status" value="1"/>
</dbReference>
<keyword evidence="4 5" id="KW-0732">Signal</keyword>
<keyword evidence="3" id="KW-0964">Secreted</keyword>
<accession>A0A7I4Y8V3</accession>
<dbReference type="InterPro" id="IPR038479">
    <property type="entry name" value="Transthyretin-like_sf"/>
</dbReference>
<reference evidence="7" key="1">
    <citation type="submission" date="2020-12" db="UniProtKB">
        <authorList>
            <consortium name="WormBaseParasite"/>
        </authorList>
    </citation>
    <scope>IDENTIFICATION</scope>
    <source>
        <strain evidence="7">MHco3</strain>
    </source>
</reference>
<feature type="chain" id="PRO_5029539988" evidence="5">
    <location>
        <begin position="18"/>
        <end position="132"/>
    </location>
</feature>
<dbReference type="PANTHER" id="PTHR21700:SF24">
    <property type="entry name" value="TRANSTHYRETIN-LIKE FAMILY PROTEIN"/>
    <property type="match status" value="1"/>
</dbReference>
<evidence type="ECO:0000256" key="3">
    <source>
        <dbReference type="ARBA" id="ARBA00022525"/>
    </source>
</evidence>
<evidence type="ECO:0000256" key="2">
    <source>
        <dbReference type="ARBA" id="ARBA00010112"/>
    </source>
</evidence>
<protein>
    <submittedName>
        <fullName evidence="7">Transthyretin-like family protein</fullName>
    </submittedName>
</protein>
<dbReference type="PANTHER" id="PTHR21700">
    <property type="entry name" value="TRANSTHYRETIN-LIKE FAMILY PROTEIN-RELATED"/>
    <property type="match status" value="1"/>
</dbReference>
<dbReference type="Proteomes" id="UP000025227">
    <property type="component" value="Unplaced"/>
</dbReference>
<dbReference type="AlphaFoldDB" id="A0A7I4Y8V3"/>
<dbReference type="GO" id="GO:0005576">
    <property type="term" value="C:extracellular region"/>
    <property type="evidence" value="ECO:0007669"/>
    <property type="project" value="UniProtKB-SubCell"/>
</dbReference>
<dbReference type="InterPro" id="IPR001534">
    <property type="entry name" value="Transthyretin-like"/>
</dbReference>
<evidence type="ECO:0000313" key="6">
    <source>
        <dbReference type="Proteomes" id="UP000025227"/>
    </source>
</evidence>
<proteinExistence type="inferred from homology"/>
<dbReference type="OrthoDB" id="5814004at2759"/>
<comment type="subcellular location">
    <subcellularLocation>
        <location evidence="1">Secreted</location>
    </subcellularLocation>
</comment>
<dbReference type="GO" id="GO:0009986">
    <property type="term" value="C:cell surface"/>
    <property type="evidence" value="ECO:0007669"/>
    <property type="project" value="InterPro"/>
</dbReference>
<organism evidence="6 7">
    <name type="scientific">Haemonchus contortus</name>
    <name type="common">Barber pole worm</name>
    <dbReference type="NCBI Taxonomy" id="6289"/>
    <lineage>
        <taxon>Eukaryota</taxon>
        <taxon>Metazoa</taxon>
        <taxon>Ecdysozoa</taxon>
        <taxon>Nematoda</taxon>
        <taxon>Chromadorea</taxon>
        <taxon>Rhabditida</taxon>
        <taxon>Rhabditina</taxon>
        <taxon>Rhabditomorpha</taxon>
        <taxon>Strongyloidea</taxon>
        <taxon>Trichostrongylidae</taxon>
        <taxon>Haemonchus</taxon>
    </lineage>
</organism>
<dbReference type="OMA" id="YYNSCDD"/>
<sequence length="132" mass="14900">MLFSSILLICLFDIASSRHAKYTLSGILKCKGKPVASQEVALKFTHPLYNSKTATTVTTHQDGSFNITGATKGHWKDAYGWVEHNCDEKNRLNCDIMSEIVIPKKFMGRIYGIGDFELSKHVYYNSCDDEDE</sequence>
<dbReference type="Gene3D" id="2.60.40.3330">
    <property type="match status" value="1"/>
</dbReference>
<evidence type="ECO:0000256" key="4">
    <source>
        <dbReference type="ARBA" id="ARBA00022729"/>
    </source>
</evidence>
<evidence type="ECO:0000256" key="1">
    <source>
        <dbReference type="ARBA" id="ARBA00004613"/>
    </source>
</evidence>
<comment type="similarity">
    <text evidence="2">Belongs to the nematode transthyretin-like family.</text>
</comment>
<evidence type="ECO:0000256" key="5">
    <source>
        <dbReference type="SAM" id="SignalP"/>
    </source>
</evidence>
<name>A0A7I4Y8V3_HAECO</name>